<dbReference type="EMBL" id="CP038231">
    <property type="protein sequence ID" value="QDH13201.1"/>
    <property type="molecule type" value="Genomic_DNA"/>
</dbReference>
<keyword evidence="2" id="KW-1185">Reference proteome</keyword>
<dbReference type="RefSeq" id="WP_141442863.1">
    <property type="nucleotide sequence ID" value="NZ_CP038231.1"/>
</dbReference>
<proteinExistence type="predicted"/>
<name>A0A4Y6UA01_9PROT</name>
<gene>
    <name evidence="1" type="ORF">E3E12_02180</name>
</gene>
<dbReference type="OrthoDB" id="7288426at2"/>
<dbReference type="AlphaFoldDB" id="A0A4Y6UA01"/>
<sequence length="159" mass="16419">MAVPPADSQTIASPLPSVTGAESVAQLLGQIAVYYGVGQQSCASWGAQPGTNHDFEVESWLLGEVSGLENMCHSLQGAYQLPCLGKSLNSTAPLLTAARLYCRQHPTAPIGQAGLVGWTSLAIRNTATFLATVPAPARQAASVARAASQPLLPQQGPTP</sequence>
<evidence type="ECO:0000313" key="1">
    <source>
        <dbReference type="EMBL" id="QDH13201.1"/>
    </source>
</evidence>
<accession>A0A4Y6UA01</accession>
<dbReference type="KEGG" id="swf:E3E12_02180"/>
<reference evidence="1 2" key="1">
    <citation type="submission" date="2019-03" db="EMBL/GenBank/DDBJ databases">
        <title>The complete genome sequence of Swingsia_sp. F3b2 LMG30590(T).</title>
        <authorList>
            <person name="Chua K.-O."/>
            <person name="Chan K.-G."/>
            <person name="See-Too W.-S."/>
        </authorList>
    </citation>
    <scope>NUCLEOTIDE SEQUENCE [LARGE SCALE GENOMIC DNA]</scope>
    <source>
        <strain evidence="1 2">F3b2</strain>
    </source>
</reference>
<organism evidence="1 2">
    <name type="scientific">Formicincola oecophyllae</name>
    <dbReference type="NCBI Taxonomy" id="2558361"/>
    <lineage>
        <taxon>Bacteria</taxon>
        <taxon>Pseudomonadati</taxon>
        <taxon>Pseudomonadota</taxon>
        <taxon>Alphaproteobacteria</taxon>
        <taxon>Acetobacterales</taxon>
        <taxon>Acetobacteraceae</taxon>
        <taxon>Formicincola</taxon>
    </lineage>
</organism>
<dbReference type="Proteomes" id="UP000318709">
    <property type="component" value="Chromosome"/>
</dbReference>
<protein>
    <submittedName>
        <fullName evidence="1">Uncharacterized protein</fullName>
    </submittedName>
</protein>
<evidence type="ECO:0000313" key="2">
    <source>
        <dbReference type="Proteomes" id="UP000318709"/>
    </source>
</evidence>